<evidence type="ECO:0000313" key="13">
    <source>
        <dbReference type="EMBL" id="ABR47754.1"/>
    </source>
</evidence>
<keyword evidence="14" id="KW-1185">Reference proteome</keyword>
<accession>A6TNI6</accession>
<dbReference type="EMBL" id="CP000724">
    <property type="protein sequence ID" value="ABR47754.1"/>
    <property type="molecule type" value="Genomic_DNA"/>
</dbReference>
<dbReference type="InterPro" id="IPR033479">
    <property type="entry name" value="dCache_1"/>
</dbReference>
<evidence type="ECO:0000256" key="10">
    <source>
        <dbReference type="SAM" id="Phobius"/>
    </source>
</evidence>
<dbReference type="PROSITE" id="PS50111">
    <property type="entry name" value="CHEMOTAXIS_TRANSDUC_2"/>
    <property type="match status" value="1"/>
</dbReference>
<dbReference type="SUPFAM" id="SSF58104">
    <property type="entry name" value="Methyl-accepting chemotaxis protein (MCP) signaling domain"/>
    <property type="match status" value="1"/>
</dbReference>
<dbReference type="Gene3D" id="3.30.450.20">
    <property type="entry name" value="PAS domain"/>
    <property type="match status" value="1"/>
</dbReference>
<evidence type="ECO:0000256" key="8">
    <source>
        <dbReference type="ARBA" id="ARBA00029447"/>
    </source>
</evidence>
<dbReference type="InterPro" id="IPR003660">
    <property type="entry name" value="HAMP_dom"/>
</dbReference>
<dbReference type="GO" id="GO:0006935">
    <property type="term" value="P:chemotaxis"/>
    <property type="evidence" value="ECO:0007669"/>
    <property type="project" value="UniProtKB-KW"/>
</dbReference>
<sequence length="662" mass="71592">MKSIKSKLVIVFSIIILISSMAIGFISIYRAEMSLTEEAEKALEALTFEGAKLVESRIDTQERTLQMIAGRTDVESMDWEAQQPVLQSQVERTNFLSIAVVDLNGSAIFNDGAVAQVADREYFQMALNGTTNVSDVLISRLTNEPEIVYATPIERNGQIVGVLIGRRDGYALSSITDDAGFGETGYAYMINKEGIVVAHNDRERVKNQFNPIEDAKSDISLQSVASVFNTIIEEQRGVSNYSFQGQSLYAGYAPVQDSNWTLVITANEDEVLGAIPAMRNMIFLVTSVVLLLSVVITYVIGSSIAKPIIKVKENAEKLANLDITQDVDHGLLQMKDEIGVLANSIQMVITNLRGIVKEINESSNQVAASSEELTASSQQSSIAVDEVSRTIEEVARGASEQAQNTEAGALKASDLGVIIEKDQGYMKNLNMASQRVVSVVKEGLTEVDNLSKITNESSSSIQEIYGVILKTNESSDKIGQASSVIASIADQTNLLALNAAIEAARAGDAGKGFAVVADEIRKLAEQSTTSTHSIDEVVNELQDNSRNAVKTIERVSIISQEQGMSVSNSKDKYVQIAEAMKEAEEAVGKLNVSGDEMEIMKSDILDTLQNLSAIAEENSASTQQVASSMEEQTAAIEEISSASEGLSKLAQDLHSIILKFKI</sequence>
<evidence type="ECO:0000256" key="7">
    <source>
        <dbReference type="ARBA" id="ARBA00023224"/>
    </source>
</evidence>
<protein>
    <submittedName>
        <fullName evidence="13">Methyl-accepting chemotaxis sensory transducer</fullName>
    </submittedName>
</protein>
<keyword evidence="6 10" id="KW-0472">Membrane</keyword>
<dbReference type="Proteomes" id="UP000001572">
    <property type="component" value="Chromosome"/>
</dbReference>
<evidence type="ECO:0000259" key="11">
    <source>
        <dbReference type="PROSITE" id="PS50111"/>
    </source>
</evidence>
<dbReference type="CDD" id="cd06225">
    <property type="entry name" value="HAMP"/>
    <property type="match status" value="1"/>
</dbReference>
<dbReference type="CDD" id="cd12914">
    <property type="entry name" value="PDC1_DGC_like"/>
    <property type="match status" value="1"/>
</dbReference>
<evidence type="ECO:0000256" key="5">
    <source>
        <dbReference type="ARBA" id="ARBA00022989"/>
    </source>
</evidence>
<dbReference type="InterPro" id="IPR029151">
    <property type="entry name" value="Sensor-like_sf"/>
</dbReference>
<comment type="subcellular location">
    <subcellularLocation>
        <location evidence="1">Cell membrane</location>
        <topology evidence="1">Multi-pass membrane protein</topology>
    </subcellularLocation>
</comment>
<dbReference type="SUPFAM" id="SSF103190">
    <property type="entry name" value="Sensory domain-like"/>
    <property type="match status" value="1"/>
</dbReference>
<dbReference type="SMART" id="SM00283">
    <property type="entry name" value="MA"/>
    <property type="match status" value="1"/>
</dbReference>
<reference evidence="14" key="1">
    <citation type="journal article" date="2016" name="Genome Announc.">
        <title>Complete genome sequence of Alkaliphilus metalliredigens strain QYMF, an alkaliphilic and metal-reducing bacterium isolated from borax-contaminated leachate ponds.</title>
        <authorList>
            <person name="Hwang C."/>
            <person name="Copeland A."/>
            <person name="Lucas S."/>
            <person name="Lapidus A."/>
            <person name="Barry K."/>
            <person name="Detter J.C."/>
            <person name="Glavina Del Rio T."/>
            <person name="Hammon N."/>
            <person name="Israni S."/>
            <person name="Dalin E."/>
            <person name="Tice H."/>
            <person name="Pitluck S."/>
            <person name="Chertkov O."/>
            <person name="Brettin T."/>
            <person name="Bruce D."/>
            <person name="Han C."/>
            <person name="Schmutz J."/>
            <person name="Larimer F."/>
            <person name="Land M.L."/>
            <person name="Hauser L."/>
            <person name="Kyrpides N."/>
            <person name="Mikhailova N."/>
            <person name="Ye Q."/>
            <person name="Zhou J."/>
            <person name="Richardson P."/>
            <person name="Fields M.W."/>
        </authorList>
    </citation>
    <scope>NUCLEOTIDE SEQUENCE [LARGE SCALE GENOMIC DNA]</scope>
    <source>
        <strain evidence="14">QYMF</strain>
    </source>
</reference>
<evidence type="ECO:0000256" key="3">
    <source>
        <dbReference type="ARBA" id="ARBA00022500"/>
    </source>
</evidence>
<dbReference type="GO" id="GO:0007165">
    <property type="term" value="P:signal transduction"/>
    <property type="evidence" value="ECO:0007669"/>
    <property type="project" value="UniProtKB-KW"/>
</dbReference>
<dbReference type="CDD" id="cd12912">
    <property type="entry name" value="PDC2_MCP_like"/>
    <property type="match status" value="1"/>
</dbReference>
<evidence type="ECO:0000256" key="2">
    <source>
        <dbReference type="ARBA" id="ARBA00022475"/>
    </source>
</evidence>
<dbReference type="eggNOG" id="COG0840">
    <property type="taxonomic scope" value="Bacteria"/>
</dbReference>
<dbReference type="Pfam" id="PF02743">
    <property type="entry name" value="dCache_1"/>
    <property type="match status" value="1"/>
</dbReference>
<proteinExistence type="inferred from homology"/>
<dbReference type="KEGG" id="amt:Amet_1575"/>
<dbReference type="Pfam" id="PF00015">
    <property type="entry name" value="MCPsignal"/>
    <property type="match status" value="1"/>
</dbReference>
<dbReference type="STRING" id="293826.Amet_1575"/>
<dbReference type="OrthoDB" id="597657at2"/>
<dbReference type="AlphaFoldDB" id="A6TNI6"/>
<comment type="similarity">
    <text evidence="8">Belongs to the methyl-accepting chemotaxis (MCP) protein family.</text>
</comment>
<keyword evidence="5 10" id="KW-1133">Transmembrane helix</keyword>
<evidence type="ECO:0000259" key="12">
    <source>
        <dbReference type="PROSITE" id="PS50885"/>
    </source>
</evidence>
<dbReference type="SMART" id="SM00304">
    <property type="entry name" value="HAMP"/>
    <property type="match status" value="1"/>
</dbReference>
<keyword evidence="2" id="KW-1003">Cell membrane</keyword>
<dbReference type="Gene3D" id="1.10.287.950">
    <property type="entry name" value="Methyl-accepting chemotaxis protein"/>
    <property type="match status" value="1"/>
</dbReference>
<dbReference type="InterPro" id="IPR004089">
    <property type="entry name" value="MCPsignal_dom"/>
</dbReference>
<dbReference type="PANTHER" id="PTHR32089">
    <property type="entry name" value="METHYL-ACCEPTING CHEMOTAXIS PROTEIN MCPB"/>
    <property type="match status" value="1"/>
</dbReference>
<organism evidence="13 14">
    <name type="scientific">Alkaliphilus metalliredigens (strain QYMF)</name>
    <dbReference type="NCBI Taxonomy" id="293826"/>
    <lineage>
        <taxon>Bacteria</taxon>
        <taxon>Bacillati</taxon>
        <taxon>Bacillota</taxon>
        <taxon>Clostridia</taxon>
        <taxon>Peptostreptococcales</taxon>
        <taxon>Natronincolaceae</taxon>
        <taxon>Alkaliphilus</taxon>
    </lineage>
</organism>
<evidence type="ECO:0000256" key="4">
    <source>
        <dbReference type="ARBA" id="ARBA00022692"/>
    </source>
</evidence>
<dbReference type="PROSITE" id="PS50885">
    <property type="entry name" value="HAMP"/>
    <property type="match status" value="1"/>
</dbReference>
<name>A6TNI6_ALKMQ</name>
<evidence type="ECO:0000256" key="1">
    <source>
        <dbReference type="ARBA" id="ARBA00004651"/>
    </source>
</evidence>
<dbReference type="PANTHER" id="PTHR32089:SF112">
    <property type="entry name" value="LYSOZYME-LIKE PROTEIN-RELATED"/>
    <property type="match status" value="1"/>
</dbReference>
<dbReference type="RefSeq" id="WP_012062792.1">
    <property type="nucleotide sequence ID" value="NC_009633.1"/>
</dbReference>
<keyword evidence="3" id="KW-0145">Chemotaxis</keyword>
<feature type="domain" description="HAMP" evidence="12">
    <location>
        <begin position="302"/>
        <end position="357"/>
    </location>
</feature>
<dbReference type="HOGENOM" id="CLU_000445_107_19_9"/>
<feature type="domain" description="Methyl-accepting transducer" evidence="11">
    <location>
        <begin position="376"/>
        <end position="633"/>
    </location>
</feature>
<dbReference type="GO" id="GO:0005886">
    <property type="term" value="C:plasma membrane"/>
    <property type="evidence" value="ECO:0007669"/>
    <property type="project" value="UniProtKB-SubCell"/>
</dbReference>
<evidence type="ECO:0000313" key="14">
    <source>
        <dbReference type="Proteomes" id="UP000001572"/>
    </source>
</evidence>
<evidence type="ECO:0000256" key="6">
    <source>
        <dbReference type="ARBA" id="ARBA00023136"/>
    </source>
</evidence>
<feature type="transmembrane region" description="Helical" evidence="10">
    <location>
        <begin position="281"/>
        <end position="300"/>
    </location>
</feature>
<keyword evidence="4 10" id="KW-0812">Transmembrane</keyword>
<evidence type="ECO:0000256" key="9">
    <source>
        <dbReference type="PROSITE-ProRule" id="PRU00284"/>
    </source>
</evidence>
<gene>
    <name evidence="13" type="ordered locus">Amet_1575</name>
</gene>
<keyword evidence="7 9" id="KW-0807">Transducer</keyword>